<accession>A0A2G8RGR4</accession>
<reference evidence="1 2" key="1">
    <citation type="submission" date="2013-09" db="EMBL/GenBank/DDBJ databases">
        <title>Genome sequencing of Phaeobacter antarcticus sp. nov. SM1211.</title>
        <authorList>
            <person name="Zhang X.-Y."/>
            <person name="Liu C."/>
            <person name="Chen X.-L."/>
            <person name="Xie B.-B."/>
            <person name="Qin Q.-L."/>
            <person name="Rong J.-C."/>
            <person name="Zhang Y.-Z."/>
        </authorList>
    </citation>
    <scope>NUCLEOTIDE SEQUENCE [LARGE SCALE GENOMIC DNA]</scope>
    <source>
        <strain evidence="1 2">SM1211</strain>
    </source>
</reference>
<dbReference type="Proteomes" id="UP000231259">
    <property type="component" value="Unassembled WGS sequence"/>
</dbReference>
<gene>
    <name evidence="1" type="ORF">P775_07710</name>
</gene>
<dbReference type="EMBL" id="AWWI01000056">
    <property type="protein sequence ID" value="PIL20786.1"/>
    <property type="molecule type" value="Genomic_DNA"/>
</dbReference>
<protein>
    <recommendedName>
        <fullName evidence="3">DUF3775 domain-containing protein</fullName>
    </recommendedName>
</protein>
<name>A0A2G8RGR4_9RHOB</name>
<sequence>MAALPFNDARIEELVLRFNAVMAKEGTDISDLGGNSSDDEVTATLQETGGDLSRDEITQEIESMNDEQQDALVALFWIGRGDAETEDWEQTKTLARQQHEGLVSRYLLGQPEVGEFLTEGLEKMLDYGVD</sequence>
<evidence type="ECO:0000313" key="2">
    <source>
        <dbReference type="Proteomes" id="UP000231259"/>
    </source>
</evidence>
<dbReference type="Pfam" id="PF12616">
    <property type="entry name" value="DUF3775"/>
    <property type="match status" value="1"/>
</dbReference>
<organism evidence="1 2">
    <name type="scientific">Puniceibacterium antarcticum</name>
    <dbReference type="NCBI Taxonomy" id="1206336"/>
    <lineage>
        <taxon>Bacteria</taxon>
        <taxon>Pseudomonadati</taxon>
        <taxon>Pseudomonadota</taxon>
        <taxon>Alphaproteobacteria</taxon>
        <taxon>Rhodobacterales</taxon>
        <taxon>Paracoccaceae</taxon>
        <taxon>Puniceibacterium</taxon>
    </lineage>
</organism>
<dbReference type="AlphaFoldDB" id="A0A2G8RGR4"/>
<keyword evidence="2" id="KW-1185">Reference proteome</keyword>
<dbReference type="OrthoDB" id="5641374at2"/>
<evidence type="ECO:0008006" key="3">
    <source>
        <dbReference type="Google" id="ProtNLM"/>
    </source>
</evidence>
<evidence type="ECO:0000313" key="1">
    <source>
        <dbReference type="EMBL" id="PIL20786.1"/>
    </source>
</evidence>
<comment type="caution">
    <text evidence="1">The sequence shown here is derived from an EMBL/GenBank/DDBJ whole genome shotgun (WGS) entry which is preliminary data.</text>
</comment>
<dbReference type="RefSeq" id="WP_099910363.1">
    <property type="nucleotide sequence ID" value="NZ_AWWI01000056.1"/>
</dbReference>
<proteinExistence type="predicted"/>
<dbReference type="InterPro" id="IPR022254">
    <property type="entry name" value="DUF3775"/>
</dbReference>